<evidence type="ECO:0000313" key="2">
    <source>
        <dbReference type="EMBL" id="JAD41291.1"/>
    </source>
</evidence>
<dbReference type="EMBL" id="GBRH01256604">
    <property type="protein sequence ID" value="JAD41291.1"/>
    <property type="molecule type" value="Transcribed_RNA"/>
</dbReference>
<dbReference type="AlphaFoldDB" id="A0A0A8ZR72"/>
<reference evidence="2" key="1">
    <citation type="submission" date="2014-09" db="EMBL/GenBank/DDBJ databases">
        <authorList>
            <person name="Magalhaes I.L.F."/>
            <person name="Oliveira U."/>
            <person name="Santos F.R."/>
            <person name="Vidigal T.H.D.A."/>
            <person name="Brescovit A.D."/>
            <person name="Santos A.J."/>
        </authorList>
    </citation>
    <scope>NUCLEOTIDE SEQUENCE</scope>
    <source>
        <tissue evidence="2">Shoot tissue taken approximately 20 cm above the soil surface</tissue>
    </source>
</reference>
<keyword evidence="1" id="KW-0812">Transmembrane</keyword>
<protein>
    <submittedName>
        <fullName evidence="2">Uncharacterized protein</fullName>
    </submittedName>
</protein>
<sequence>MFPWQIYYILPFVGSRFYFLLLSSIPCLAFIFLILNE</sequence>
<reference evidence="2" key="2">
    <citation type="journal article" date="2015" name="Data Brief">
        <title>Shoot transcriptome of the giant reed, Arundo donax.</title>
        <authorList>
            <person name="Barrero R.A."/>
            <person name="Guerrero F.D."/>
            <person name="Moolhuijzen P."/>
            <person name="Goolsby J.A."/>
            <person name="Tidwell J."/>
            <person name="Bellgard S.E."/>
            <person name="Bellgard M.I."/>
        </authorList>
    </citation>
    <scope>NUCLEOTIDE SEQUENCE</scope>
    <source>
        <tissue evidence="2">Shoot tissue taken approximately 20 cm above the soil surface</tissue>
    </source>
</reference>
<keyword evidence="1" id="KW-0472">Membrane</keyword>
<keyword evidence="1" id="KW-1133">Transmembrane helix</keyword>
<accession>A0A0A8ZR72</accession>
<organism evidence="2">
    <name type="scientific">Arundo donax</name>
    <name type="common">Giant reed</name>
    <name type="synonym">Donax arundinaceus</name>
    <dbReference type="NCBI Taxonomy" id="35708"/>
    <lineage>
        <taxon>Eukaryota</taxon>
        <taxon>Viridiplantae</taxon>
        <taxon>Streptophyta</taxon>
        <taxon>Embryophyta</taxon>
        <taxon>Tracheophyta</taxon>
        <taxon>Spermatophyta</taxon>
        <taxon>Magnoliopsida</taxon>
        <taxon>Liliopsida</taxon>
        <taxon>Poales</taxon>
        <taxon>Poaceae</taxon>
        <taxon>PACMAD clade</taxon>
        <taxon>Arundinoideae</taxon>
        <taxon>Arundineae</taxon>
        <taxon>Arundo</taxon>
    </lineage>
</organism>
<evidence type="ECO:0000256" key="1">
    <source>
        <dbReference type="SAM" id="Phobius"/>
    </source>
</evidence>
<feature type="transmembrane region" description="Helical" evidence="1">
    <location>
        <begin position="6"/>
        <end position="35"/>
    </location>
</feature>
<proteinExistence type="predicted"/>
<name>A0A0A8ZR72_ARUDO</name>